<sequence length="158" mass="16727">MNTATMILAPTTKVTSYAAQLQVRSHVVLPLLGGSAAAIVGAMLWAVFTLKTGIHLGVMAIAVALLVSYTVRALSPRSAATAGLIGAGLSLVGCFLGSFFTTTAILADYQSVNFFEALSLVDITVIPDLMIYTFQAVDLLFYAIAVYVGYRLSFRQPV</sequence>
<evidence type="ECO:0000313" key="3">
    <source>
        <dbReference type="Proteomes" id="UP000198510"/>
    </source>
</evidence>
<dbReference type="RefSeq" id="WP_089681305.1">
    <property type="nucleotide sequence ID" value="NZ_FNFO01000003.1"/>
</dbReference>
<keyword evidence="3" id="KW-1185">Reference proteome</keyword>
<dbReference type="Proteomes" id="UP000198510">
    <property type="component" value="Unassembled WGS sequence"/>
</dbReference>
<evidence type="ECO:0000313" key="2">
    <source>
        <dbReference type="EMBL" id="SDK68770.1"/>
    </source>
</evidence>
<feature type="transmembrane region" description="Helical" evidence="1">
    <location>
        <begin position="27"/>
        <end position="48"/>
    </location>
</feature>
<evidence type="ECO:0000256" key="1">
    <source>
        <dbReference type="SAM" id="Phobius"/>
    </source>
</evidence>
<accession>A0A1G9DY92</accession>
<organism evidence="2 3">
    <name type="scientific">Catalinimonas alkaloidigena</name>
    <dbReference type="NCBI Taxonomy" id="1075417"/>
    <lineage>
        <taxon>Bacteria</taxon>
        <taxon>Pseudomonadati</taxon>
        <taxon>Bacteroidota</taxon>
        <taxon>Cytophagia</taxon>
        <taxon>Cytophagales</taxon>
        <taxon>Catalimonadaceae</taxon>
        <taxon>Catalinimonas</taxon>
    </lineage>
</organism>
<dbReference type="OrthoDB" id="762068at2"/>
<gene>
    <name evidence="2" type="ORF">SAMN05421823_103288</name>
</gene>
<protein>
    <submittedName>
        <fullName evidence="2">Uncharacterized protein</fullName>
    </submittedName>
</protein>
<dbReference type="STRING" id="1075417.SAMN05421823_103288"/>
<feature type="transmembrane region" description="Helical" evidence="1">
    <location>
        <begin position="83"/>
        <end position="109"/>
    </location>
</feature>
<keyword evidence="1" id="KW-1133">Transmembrane helix</keyword>
<name>A0A1G9DY92_9BACT</name>
<keyword evidence="1" id="KW-0812">Transmembrane</keyword>
<feature type="transmembrane region" description="Helical" evidence="1">
    <location>
        <begin position="129"/>
        <end position="150"/>
    </location>
</feature>
<keyword evidence="1" id="KW-0472">Membrane</keyword>
<proteinExistence type="predicted"/>
<feature type="transmembrane region" description="Helical" evidence="1">
    <location>
        <begin position="54"/>
        <end position="71"/>
    </location>
</feature>
<dbReference type="EMBL" id="FNFO01000003">
    <property type="protein sequence ID" value="SDK68770.1"/>
    <property type="molecule type" value="Genomic_DNA"/>
</dbReference>
<reference evidence="2 3" key="1">
    <citation type="submission" date="2016-10" db="EMBL/GenBank/DDBJ databases">
        <authorList>
            <person name="de Groot N.N."/>
        </authorList>
    </citation>
    <scope>NUCLEOTIDE SEQUENCE [LARGE SCALE GENOMIC DNA]</scope>
    <source>
        <strain evidence="2 3">DSM 25186</strain>
    </source>
</reference>
<dbReference type="AlphaFoldDB" id="A0A1G9DY92"/>